<dbReference type="EC" id="2.1.1.-" evidence="6"/>
<reference evidence="7 8" key="1">
    <citation type="submission" date="2019-03" db="EMBL/GenBank/DDBJ databases">
        <title>Genomic Encyclopedia of Archaeal and Bacterial Type Strains, Phase II (KMG-II): from individual species to whole genera.</title>
        <authorList>
            <person name="Goeker M."/>
        </authorList>
    </citation>
    <scope>NUCLEOTIDE SEQUENCE [LARGE SCALE GENOMIC DNA]</scope>
    <source>
        <strain evidence="7 8">DSM 45499</strain>
    </source>
</reference>
<evidence type="ECO:0000256" key="2">
    <source>
        <dbReference type="ARBA" id="ARBA00008138"/>
    </source>
</evidence>
<dbReference type="NCBIfam" id="TIGR00027">
    <property type="entry name" value="mthyl_TIGR00027"/>
    <property type="match status" value="1"/>
</dbReference>
<sequence>MGTTRLDAIGSTSLFVAALRAKETLRPDRLVDDPFAARFLDAAGVAGVSAPGDVTRFVELMADQVALRTRYLDDALLAAGCRQVVLVAAGMDSRAFRLPWPAGVEVFELDQPAVLSFKDEALDGAEPRCVRHAVGVDLREDWSTPLLDAGFRVDRPTAWLAEGLLYALTPWAADVLLETVGSLCEVGSMIAFDHIQMSDAMRRALLDADPGLVDLWQGGPTDPQTWLRQHDWRPRVEELADTGRRRGRPVHPAYDPAADGAHSWLVTAAR</sequence>
<proteinExistence type="inferred from homology"/>
<keyword evidence="3 6" id="KW-0489">Methyltransferase</keyword>
<dbReference type="AlphaFoldDB" id="A0A4R7VKB4"/>
<keyword evidence="5 6" id="KW-0949">S-adenosyl-L-methionine</keyword>
<comment type="function">
    <text evidence="1 6">Exhibits S-adenosyl-L-methionine-dependent methyltransferase activity.</text>
</comment>
<comment type="caution">
    <text evidence="7">The sequence shown here is derived from an EMBL/GenBank/DDBJ whole genome shotgun (WGS) entry which is preliminary data.</text>
</comment>
<dbReference type="GO" id="GO:0032259">
    <property type="term" value="P:methylation"/>
    <property type="evidence" value="ECO:0007669"/>
    <property type="project" value="UniProtKB-KW"/>
</dbReference>
<protein>
    <recommendedName>
        <fullName evidence="6">S-adenosyl-L-methionine-dependent methyltransferase</fullName>
        <ecNumber evidence="6">2.1.1.-</ecNumber>
    </recommendedName>
</protein>
<gene>
    <name evidence="7" type="ORF">CLV71_107261</name>
</gene>
<dbReference type="Gene3D" id="3.40.50.150">
    <property type="entry name" value="Vaccinia Virus protein VP39"/>
    <property type="match status" value="1"/>
</dbReference>
<dbReference type="Pfam" id="PF04072">
    <property type="entry name" value="LCM"/>
    <property type="match status" value="1"/>
</dbReference>
<evidence type="ECO:0000256" key="6">
    <source>
        <dbReference type="RuleBase" id="RU362030"/>
    </source>
</evidence>
<organism evidence="7 8">
    <name type="scientific">Actinophytocola oryzae</name>
    <dbReference type="NCBI Taxonomy" id="502181"/>
    <lineage>
        <taxon>Bacteria</taxon>
        <taxon>Bacillati</taxon>
        <taxon>Actinomycetota</taxon>
        <taxon>Actinomycetes</taxon>
        <taxon>Pseudonocardiales</taxon>
        <taxon>Pseudonocardiaceae</taxon>
    </lineage>
</organism>
<evidence type="ECO:0000313" key="8">
    <source>
        <dbReference type="Proteomes" id="UP000294927"/>
    </source>
</evidence>
<dbReference type="InterPro" id="IPR007213">
    <property type="entry name" value="Ppm1/Ppm2/Tcmp"/>
</dbReference>
<evidence type="ECO:0000256" key="1">
    <source>
        <dbReference type="ARBA" id="ARBA00003907"/>
    </source>
</evidence>
<evidence type="ECO:0000256" key="4">
    <source>
        <dbReference type="ARBA" id="ARBA00022679"/>
    </source>
</evidence>
<dbReference type="Proteomes" id="UP000294927">
    <property type="component" value="Unassembled WGS sequence"/>
</dbReference>
<comment type="similarity">
    <text evidence="2 6">Belongs to the UPF0677 family.</text>
</comment>
<dbReference type="InterPro" id="IPR011610">
    <property type="entry name" value="SAM_mthyl_Trfase_ML2640-like"/>
</dbReference>
<dbReference type="PANTHER" id="PTHR43619:SF2">
    <property type="entry name" value="S-ADENOSYL-L-METHIONINE-DEPENDENT METHYLTRANSFERASES SUPERFAMILY PROTEIN"/>
    <property type="match status" value="1"/>
</dbReference>
<dbReference type="GO" id="GO:0008168">
    <property type="term" value="F:methyltransferase activity"/>
    <property type="evidence" value="ECO:0007669"/>
    <property type="project" value="UniProtKB-UniRule"/>
</dbReference>
<evidence type="ECO:0000256" key="5">
    <source>
        <dbReference type="ARBA" id="ARBA00022691"/>
    </source>
</evidence>
<dbReference type="RefSeq" id="WP_208297658.1">
    <property type="nucleotide sequence ID" value="NZ_SOCP01000007.1"/>
</dbReference>
<keyword evidence="8" id="KW-1185">Reference proteome</keyword>
<dbReference type="PANTHER" id="PTHR43619">
    <property type="entry name" value="S-ADENOSYL-L-METHIONINE-DEPENDENT METHYLTRANSFERASE YKTD-RELATED"/>
    <property type="match status" value="1"/>
</dbReference>
<name>A0A4R7VKB4_9PSEU</name>
<dbReference type="SUPFAM" id="SSF53335">
    <property type="entry name" value="S-adenosyl-L-methionine-dependent methyltransferases"/>
    <property type="match status" value="1"/>
</dbReference>
<evidence type="ECO:0000256" key="3">
    <source>
        <dbReference type="ARBA" id="ARBA00022603"/>
    </source>
</evidence>
<keyword evidence="4 7" id="KW-0808">Transferase</keyword>
<accession>A0A4R7VKB4</accession>
<evidence type="ECO:0000313" key="7">
    <source>
        <dbReference type="EMBL" id="TDV49913.1"/>
    </source>
</evidence>
<dbReference type="EMBL" id="SOCP01000007">
    <property type="protein sequence ID" value="TDV49913.1"/>
    <property type="molecule type" value="Genomic_DNA"/>
</dbReference>
<dbReference type="InterPro" id="IPR029063">
    <property type="entry name" value="SAM-dependent_MTases_sf"/>
</dbReference>